<dbReference type="Proteomes" id="UP000612362">
    <property type="component" value="Unassembled WGS sequence"/>
</dbReference>
<sequence>MLFILCIRRIRNEVILCHFTNFLYGTVVSMQESVPALEAGIFKYIAAVEAATVNELVGIRGNEMM</sequence>
<comment type="caution">
    <text evidence="1">The sequence shown here is derived from an EMBL/GenBank/DDBJ whole genome shotgun (WGS) entry which is preliminary data.</text>
</comment>
<dbReference type="EMBL" id="BNJF01000006">
    <property type="protein sequence ID" value="GHO49639.1"/>
    <property type="molecule type" value="Genomic_DNA"/>
</dbReference>
<keyword evidence="2" id="KW-1185">Reference proteome</keyword>
<name>A0A8J3ICL1_9CHLR</name>
<gene>
    <name evidence="1" type="ORF">KSX_78020</name>
</gene>
<protein>
    <submittedName>
        <fullName evidence="1">Uncharacterized protein</fullName>
    </submittedName>
</protein>
<evidence type="ECO:0000313" key="2">
    <source>
        <dbReference type="Proteomes" id="UP000612362"/>
    </source>
</evidence>
<reference evidence="1" key="1">
    <citation type="submission" date="2020-10" db="EMBL/GenBank/DDBJ databases">
        <title>Taxonomic study of unclassified bacteria belonging to the class Ktedonobacteria.</title>
        <authorList>
            <person name="Yabe S."/>
            <person name="Wang C.M."/>
            <person name="Zheng Y."/>
            <person name="Sakai Y."/>
            <person name="Cavaletti L."/>
            <person name="Monciardini P."/>
            <person name="Donadio S."/>
        </authorList>
    </citation>
    <scope>NUCLEOTIDE SEQUENCE</scope>
    <source>
        <strain evidence="1">SOSP1-1</strain>
    </source>
</reference>
<organism evidence="1 2">
    <name type="scientific">Ktedonospora formicarum</name>
    <dbReference type="NCBI Taxonomy" id="2778364"/>
    <lineage>
        <taxon>Bacteria</taxon>
        <taxon>Bacillati</taxon>
        <taxon>Chloroflexota</taxon>
        <taxon>Ktedonobacteria</taxon>
        <taxon>Ktedonobacterales</taxon>
        <taxon>Ktedonobacteraceae</taxon>
        <taxon>Ktedonospora</taxon>
    </lineage>
</organism>
<accession>A0A8J3ICL1</accession>
<dbReference type="AlphaFoldDB" id="A0A8J3ICL1"/>
<evidence type="ECO:0000313" key="1">
    <source>
        <dbReference type="EMBL" id="GHO49639.1"/>
    </source>
</evidence>
<proteinExistence type="predicted"/>